<name>A0A2J0KV82_9BACT</name>
<evidence type="ECO:0000256" key="4">
    <source>
        <dbReference type="ARBA" id="ARBA00022980"/>
    </source>
</evidence>
<dbReference type="Pfam" id="PF00276">
    <property type="entry name" value="Ribosomal_L23"/>
    <property type="match status" value="1"/>
</dbReference>
<evidence type="ECO:0000256" key="7">
    <source>
        <dbReference type="RuleBase" id="RU003934"/>
    </source>
</evidence>
<dbReference type="AlphaFoldDB" id="A0A2J0KV82"/>
<protein>
    <recommendedName>
        <fullName evidence="6">Large ribosomal subunit protein uL23</fullName>
    </recommendedName>
</protein>
<dbReference type="GO" id="GO:0019843">
    <property type="term" value="F:rRNA binding"/>
    <property type="evidence" value="ECO:0007669"/>
    <property type="project" value="UniProtKB-UniRule"/>
</dbReference>
<keyword evidence="3 6" id="KW-0694">RNA-binding</keyword>
<dbReference type="GO" id="GO:0006412">
    <property type="term" value="P:translation"/>
    <property type="evidence" value="ECO:0007669"/>
    <property type="project" value="UniProtKB-UniRule"/>
</dbReference>
<proteinExistence type="inferred from homology"/>
<dbReference type="PANTHER" id="PTHR11620">
    <property type="entry name" value="60S RIBOSOMAL PROTEIN L23A"/>
    <property type="match status" value="1"/>
</dbReference>
<dbReference type="InterPro" id="IPR012677">
    <property type="entry name" value="Nucleotide-bd_a/b_plait_sf"/>
</dbReference>
<dbReference type="GO" id="GO:1990904">
    <property type="term" value="C:ribonucleoprotein complex"/>
    <property type="evidence" value="ECO:0007669"/>
    <property type="project" value="UniProtKB-KW"/>
</dbReference>
<dbReference type="PROSITE" id="PS00050">
    <property type="entry name" value="RIBOSOMAL_L23"/>
    <property type="match status" value="1"/>
</dbReference>
<evidence type="ECO:0000313" key="9">
    <source>
        <dbReference type="Proteomes" id="UP000230052"/>
    </source>
</evidence>
<keyword evidence="4 6" id="KW-0689">Ribosomal protein</keyword>
<comment type="subunit">
    <text evidence="6">Part of the 50S ribosomal subunit. Contacts protein L29, and trigger factor when it is bound to the ribosome.</text>
</comment>
<evidence type="ECO:0000256" key="2">
    <source>
        <dbReference type="ARBA" id="ARBA00022730"/>
    </source>
</evidence>
<gene>
    <name evidence="6" type="primary">rplW</name>
    <name evidence="8" type="ORF">COS99_00635</name>
</gene>
<dbReference type="GO" id="GO:0003735">
    <property type="term" value="F:structural constituent of ribosome"/>
    <property type="evidence" value="ECO:0007669"/>
    <property type="project" value="InterPro"/>
</dbReference>
<evidence type="ECO:0000256" key="5">
    <source>
        <dbReference type="ARBA" id="ARBA00023274"/>
    </source>
</evidence>
<comment type="caution">
    <text evidence="8">The sequence shown here is derived from an EMBL/GenBank/DDBJ whole genome shotgun (WGS) entry which is preliminary data.</text>
</comment>
<evidence type="ECO:0000313" key="8">
    <source>
        <dbReference type="EMBL" id="PIU42398.1"/>
    </source>
</evidence>
<sequence length="93" mass="10705">MKSSYEIVKAMLRTEKGSLVLLPHNKYVFLVDTRANKIEIKKAVEEIYKVKVADVNTLMIRGKKRRLRFKEGMTPDRKKAVVTLKEGQKIGVT</sequence>
<dbReference type="HAMAP" id="MF_01369_B">
    <property type="entry name" value="Ribosomal_uL23_B"/>
    <property type="match status" value="1"/>
</dbReference>
<dbReference type="SUPFAM" id="SSF54189">
    <property type="entry name" value="Ribosomal proteins S24e, L23 and L15e"/>
    <property type="match status" value="1"/>
</dbReference>
<dbReference type="NCBIfam" id="NF004363">
    <property type="entry name" value="PRK05738.2-4"/>
    <property type="match status" value="1"/>
</dbReference>
<evidence type="ECO:0000256" key="3">
    <source>
        <dbReference type="ARBA" id="ARBA00022884"/>
    </source>
</evidence>
<dbReference type="EMBL" id="PEWV01000008">
    <property type="protein sequence ID" value="PIU42398.1"/>
    <property type="molecule type" value="Genomic_DNA"/>
</dbReference>
<reference evidence="8 9" key="1">
    <citation type="submission" date="2017-09" db="EMBL/GenBank/DDBJ databases">
        <title>Depth-based differentiation of microbial function through sediment-hosted aquifers and enrichment of novel symbionts in the deep terrestrial subsurface.</title>
        <authorList>
            <person name="Probst A.J."/>
            <person name="Ladd B."/>
            <person name="Jarett J.K."/>
            <person name="Geller-Mcgrath D.E."/>
            <person name="Sieber C.M."/>
            <person name="Emerson J.B."/>
            <person name="Anantharaman K."/>
            <person name="Thomas B.C."/>
            <person name="Malmstrom R."/>
            <person name="Stieglmeier M."/>
            <person name="Klingl A."/>
            <person name="Woyke T."/>
            <person name="Ryan C.M."/>
            <person name="Banfield J.F."/>
        </authorList>
    </citation>
    <scope>NUCLEOTIDE SEQUENCE [LARGE SCALE GENOMIC DNA]</scope>
    <source>
        <strain evidence="8">CG07_land_8_20_14_0_80_42_15</strain>
    </source>
</reference>
<dbReference type="Gene3D" id="3.30.70.330">
    <property type="match status" value="1"/>
</dbReference>
<organism evidence="8 9">
    <name type="scientific">Candidatus Aquitaenariimonas noxiae</name>
    <dbReference type="NCBI Taxonomy" id="1974741"/>
    <lineage>
        <taxon>Bacteria</taxon>
        <taxon>Pseudomonadati</taxon>
        <taxon>Candidatus Omnitrophota</taxon>
        <taxon>Candidatus Aquitaenariimonas</taxon>
    </lineage>
</organism>
<dbReference type="InterPro" id="IPR013025">
    <property type="entry name" value="Ribosomal_uL23-like"/>
</dbReference>
<comment type="similarity">
    <text evidence="1 6 7">Belongs to the universal ribosomal protein uL23 family.</text>
</comment>
<dbReference type="GO" id="GO:0005840">
    <property type="term" value="C:ribosome"/>
    <property type="evidence" value="ECO:0007669"/>
    <property type="project" value="UniProtKB-KW"/>
</dbReference>
<dbReference type="Proteomes" id="UP000230052">
    <property type="component" value="Unassembled WGS sequence"/>
</dbReference>
<dbReference type="InterPro" id="IPR001014">
    <property type="entry name" value="Ribosomal_uL23_CS"/>
</dbReference>
<evidence type="ECO:0000256" key="6">
    <source>
        <dbReference type="HAMAP-Rule" id="MF_01369"/>
    </source>
</evidence>
<evidence type="ECO:0000256" key="1">
    <source>
        <dbReference type="ARBA" id="ARBA00006700"/>
    </source>
</evidence>
<keyword evidence="5 6" id="KW-0687">Ribonucleoprotein</keyword>
<keyword evidence="2 6" id="KW-0699">rRNA-binding</keyword>
<comment type="function">
    <text evidence="6">One of the early assembly proteins it binds 23S rRNA. One of the proteins that surrounds the polypeptide exit tunnel on the outside of the ribosome. Forms the main docking site for trigger factor binding to the ribosome.</text>
</comment>
<accession>A0A2J0KV82</accession>
<dbReference type="InterPro" id="IPR012678">
    <property type="entry name" value="Ribosomal_uL23/eL15/eS24_sf"/>
</dbReference>